<organism evidence="2 3">
    <name type="scientific">Aspergillus parasiticus</name>
    <dbReference type="NCBI Taxonomy" id="5067"/>
    <lineage>
        <taxon>Eukaryota</taxon>
        <taxon>Fungi</taxon>
        <taxon>Dikarya</taxon>
        <taxon>Ascomycota</taxon>
        <taxon>Pezizomycotina</taxon>
        <taxon>Eurotiomycetes</taxon>
        <taxon>Eurotiomycetidae</taxon>
        <taxon>Eurotiales</taxon>
        <taxon>Aspergillaceae</taxon>
        <taxon>Aspergillus</taxon>
        <taxon>Aspergillus subgen. Circumdati</taxon>
    </lineage>
</organism>
<dbReference type="AlphaFoldDB" id="A0A5N6DPZ2"/>
<dbReference type="PANTHER" id="PTHR47784:SF13">
    <property type="entry name" value="ZN(II)2CYS6 TRANSCRIPTION FACTOR (EUROFUNG)"/>
    <property type="match status" value="1"/>
</dbReference>
<dbReference type="GO" id="GO:0001228">
    <property type="term" value="F:DNA-binding transcription activator activity, RNA polymerase II-specific"/>
    <property type="evidence" value="ECO:0007669"/>
    <property type="project" value="TreeGrafter"/>
</dbReference>
<evidence type="ECO:0000313" key="2">
    <source>
        <dbReference type="EMBL" id="KAB8206583.1"/>
    </source>
</evidence>
<protein>
    <recommendedName>
        <fullName evidence="4">Specific transcription factor domain protein</fullName>
    </recommendedName>
</protein>
<reference evidence="2 3" key="1">
    <citation type="submission" date="2019-04" db="EMBL/GenBank/DDBJ databases">
        <title>Fungal friends and foes A comparative genomics study of 23 Aspergillus species from section Flavi.</title>
        <authorList>
            <consortium name="DOE Joint Genome Institute"/>
            <person name="Kjaerbolling I."/>
            <person name="Vesth T.C."/>
            <person name="Frisvad J.C."/>
            <person name="Nybo J.L."/>
            <person name="Theobald S."/>
            <person name="Kildgaard S."/>
            <person name="Petersen T.I."/>
            <person name="Kuo A."/>
            <person name="Sato A."/>
            <person name="Lyhne E.K."/>
            <person name="Kogle M.E."/>
            <person name="Wiebenga A."/>
            <person name="Kun R.S."/>
            <person name="Lubbers R.J."/>
            <person name="Makela M.R."/>
            <person name="Barry K."/>
            <person name="Chovatia M."/>
            <person name="Clum A."/>
            <person name="Daum C."/>
            <person name="Haridas S."/>
            <person name="He G."/>
            <person name="LaButti K."/>
            <person name="Lipzen A."/>
            <person name="Mondo S."/>
            <person name="Pangilinan J."/>
            <person name="Riley R."/>
            <person name="Salamov A."/>
            <person name="Simmons B.A."/>
            <person name="Magnuson J.K."/>
            <person name="Henrissat B."/>
            <person name="Mortensen U.H."/>
            <person name="Larsen T.O."/>
            <person name="De vries R.P."/>
            <person name="Grigoriev I.V."/>
            <person name="Machida M."/>
            <person name="Baker S.E."/>
            <person name="Andersen M.R."/>
        </authorList>
    </citation>
    <scope>NUCLEOTIDE SEQUENCE [LARGE SCALE GENOMIC DNA]</scope>
    <source>
        <strain evidence="2 3">CBS 117618</strain>
    </source>
</reference>
<dbReference type="Pfam" id="PF04749">
    <property type="entry name" value="PLAC8"/>
    <property type="match status" value="1"/>
</dbReference>
<dbReference type="InterPro" id="IPR053157">
    <property type="entry name" value="Sterol_Uptake_Regulator"/>
</dbReference>
<dbReference type="Pfam" id="PF11951">
    <property type="entry name" value="Fungal_trans_2"/>
    <property type="match status" value="1"/>
</dbReference>
<evidence type="ECO:0008006" key="4">
    <source>
        <dbReference type="Google" id="ProtNLM"/>
    </source>
</evidence>
<evidence type="ECO:0000256" key="1">
    <source>
        <dbReference type="SAM" id="MobiDB-lite"/>
    </source>
</evidence>
<dbReference type="VEuPathDB" id="FungiDB:BDV34DRAFT_224326"/>
<gene>
    <name evidence="2" type="ORF">BDV34DRAFT_224326</name>
</gene>
<accession>A0A5N6DPZ2</accession>
<dbReference type="EMBL" id="ML734962">
    <property type="protein sequence ID" value="KAB8206583.1"/>
    <property type="molecule type" value="Genomic_DNA"/>
</dbReference>
<feature type="compositionally biased region" description="Low complexity" evidence="1">
    <location>
        <begin position="164"/>
        <end position="176"/>
    </location>
</feature>
<evidence type="ECO:0000313" key="3">
    <source>
        <dbReference type="Proteomes" id="UP000326532"/>
    </source>
</evidence>
<dbReference type="InterPro" id="IPR006461">
    <property type="entry name" value="PLAC_motif_containing"/>
</dbReference>
<sequence length="480" mass="53554">MSNEWTNGFWAMPLCSVCCESCFCPCLTFGKTHERRKGNLEPESVNTACLCYTFGCITGLFPIILCIERGRIRNQYGIEGGVCGDFWGSACCTGNVLIQSELETIARSAPAAPPQPYQTVDAMRYDVPCLVVPTRATGAESSRARSGTRKAQRGSPDAREETKSTSSDAAISPSSNANESISSLSLWEFELLHHWIINVADSFDVSPGFHRAWRDQAITAATKHDFFMHMILIISALHLATTNSPKFTERHREFILNGCSDAMSAFQRAAQNVTDDNCEELRSFPFIVAVYGLALAQFDRIEKSEETVLDETIHIMNLIKANYILAQSTDPIIRSRSVKRWVEEEDILVEGENSSGHSDLIQAVNNLQIYIDISGDDEDVRTLNTRAATKITEPATYTLKPNLRPFVWPNLVEDEFLGLLTARNPMALVILAHYAVVLDQARSQWWCANWGARIVSVVRSCLPERFIPAIAYPLDTIRLI</sequence>
<proteinExistence type="predicted"/>
<dbReference type="Proteomes" id="UP000326532">
    <property type="component" value="Unassembled WGS sequence"/>
</dbReference>
<dbReference type="PANTHER" id="PTHR47784">
    <property type="entry name" value="STEROL UPTAKE CONTROL PROTEIN 2"/>
    <property type="match status" value="1"/>
</dbReference>
<name>A0A5N6DPZ2_ASPPA</name>
<dbReference type="NCBIfam" id="TIGR01571">
    <property type="entry name" value="A_thal_Cys_rich"/>
    <property type="match status" value="1"/>
</dbReference>
<dbReference type="OMA" id="QSNAFLM"/>
<dbReference type="InterPro" id="IPR021858">
    <property type="entry name" value="Fun_TF"/>
</dbReference>
<keyword evidence="3" id="KW-1185">Reference proteome</keyword>
<feature type="region of interest" description="Disordered" evidence="1">
    <location>
        <begin position="138"/>
        <end position="176"/>
    </location>
</feature>